<dbReference type="RefSeq" id="WP_117382397.1">
    <property type="nucleotide sequence ID" value="NZ_QWDE01000001.1"/>
</dbReference>
<dbReference type="InterPro" id="IPR021255">
    <property type="entry name" value="DUF2807"/>
</dbReference>
<feature type="region of interest" description="Disordered" evidence="1">
    <location>
        <begin position="215"/>
        <end position="241"/>
    </location>
</feature>
<organism evidence="3 4">
    <name type="scientific">Mucilaginibacter terrenus</name>
    <dbReference type="NCBI Taxonomy" id="2482727"/>
    <lineage>
        <taxon>Bacteria</taxon>
        <taxon>Pseudomonadati</taxon>
        <taxon>Bacteroidota</taxon>
        <taxon>Sphingobacteriia</taxon>
        <taxon>Sphingobacteriales</taxon>
        <taxon>Sphingobacteriaceae</taxon>
        <taxon>Mucilaginibacter</taxon>
    </lineage>
</organism>
<proteinExistence type="predicted"/>
<sequence>MKKAVRILTISAAVISLISFSSCKRFRPVRGSGVSATEKRTVVDFEKIDISGGFNVHIRQDSSSAVTITADDNLLKYIKTSVEGGKLRIYSTRNFFGGSNVSVSVGFKHLRALEASGGVEVVGDGHINTGDFDLDLSGSTNVKLDITAARVHTEGSGSTEISLKGQATSHDIDMSGSGTVDALDFVVGKYNIETSGASHCRINVLTDLSVHTSGSSEIEYRGNPSNVNSDKSGSSSITKIN</sequence>
<gene>
    <name evidence="3" type="ORF">DYU05_07840</name>
</gene>
<accession>A0A3E2NWW0</accession>
<dbReference type="EMBL" id="QWDE01000001">
    <property type="protein sequence ID" value="RFZ85498.1"/>
    <property type="molecule type" value="Genomic_DNA"/>
</dbReference>
<feature type="domain" description="Putative auto-transporter adhesin head GIN" evidence="2">
    <location>
        <begin position="44"/>
        <end position="224"/>
    </location>
</feature>
<dbReference type="PANTHER" id="PTHR39200">
    <property type="entry name" value="HYPOTHETICAL EXPORTED PROTEIN"/>
    <property type="match status" value="1"/>
</dbReference>
<protein>
    <submittedName>
        <fullName evidence="3">DUF2807 domain-containing protein</fullName>
    </submittedName>
</protein>
<dbReference type="PROSITE" id="PS51257">
    <property type="entry name" value="PROKAR_LIPOPROTEIN"/>
    <property type="match status" value="1"/>
</dbReference>
<keyword evidence="4" id="KW-1185">Reference proteome</keyword>
<dbReference type="PANTHER" id="PTHR39200:SF1">
    <property type="entry name" value="AUTO-TRANSPORTER ADHESIN HEAD GIN DOMAIN-CONTAINING PROTEIN-RELATED"/>
    <property type="match status" value="1"/>
</dbReference>
<evidence type="ECO:0000313" key="4">
    <source>
        <dbReference type="Proteomes" id="UP000260823"/>
    </source>
</evidence>
<feature type="compositionally biased region" description="Low complexity" evidence="1">
    <location>
        <begin position="225"/>
        <end position="241"/>
    </location>
</feature>
<dbReference type="Gene3D" id="2.160.20.120">
    <property type="match status" value="1"/>
</dbReference>
<reference evidence="3 4" key="1">
    <citation type="submission" date="2018-08" db="EMBL/GenBank/DDBJ databases">
        <title>Mucilaginibacter terrae sp. nov., isolated from manganese diggings.</title>
        <authorList>
            <person name="Huang Y."/>
            <person name="Zhou Z."/>
        </authorList>
    </citation>
    <scope>NUCLEOTIDE SEQUENCE [LARGE SCALE GENOMIC DNA]</scope>
    <source>
        <strain evidence="3 4">ZH6</strain>
    </source>
</reference>
<dbReference type="Pfam" id="PF10988">
    <property type="entry name" value="DUF2807"/>
    <property type="match status" value="1"/>
</dbReference>
<evidence type="ECO:0000259" key="2">
    <source>
        <dbReference type="Pfam" id="PF10988"/>
    </source>
</evidence>
<dbReference type="AlphaFoldDB" id="A0A3E2NWW0"/>
<evidence type="ECO:0000256" key="1">
    <source>
        <dbReference type="SAM" id="MobiDB-lite"/>
    </source>
</evidence>
<comment type="caution">
    <text evidence="3">The sequence shown here is derived from an EMBL/GenBank/DDBJ whole genome shotgun (WGS) entry which is preliminary data.</text>
</comment>
<evidence type="ECO:0000313" key="3">
    <source>
        <dbReference type="EMBL" id="RFZ85498.1"/>
    </source>
</evidence>
<dbReference type="OrthoDB" id="5585143at2"/>
<dbReference type="Proteomes" id="UP000260823">
    <property type="component" value="Unassembled WGS sequence"/>
</dbReference>
<name>A0A3E2NWW0_9SPHI</name>